<proteinExistence type="predicted"/>
<reference evidence="2" key="1">
    <citation type="journal article" date="2019" name="Int. J. Syst. Evol. Microbiol.">
        <title>The Global Catalogue of Microorganisms (GCM) 10K type strain sequencing project: providing services to taxonomists for standard genome sequencing and annotation.</title>
        <authorList>
            <consortium name="The Broad Institute Genomics Platform"/>
            <consortium name="The Broad Institute Genome Sequencing Center for Infectious Disease"/>
            <person name="Wu L."/>
            <person name="Ma J."/>
        </authorList>
    </citation>
    <scope>NUCLEOTIDE SEQUENCE [LARGE SCALE GENOMIC DNA]</scope>
    <source>
        <strain evidence="2">CCUG 43304</strain>
    </source>
</reference>
<dbReference type="EMBL" id="JBHSTP010000002">
    <property type="protein sequence ID" value="MFC6356430.1"/>
    <property type="molecule type" value="Genomic_DNA"/>
</dbReference>
<gene>
    <name evidence="1" type="ORF">ACFQB0_09950</name>
</gene>
<dbReference type="Proteomes" id="UP001596306">
    <property type="component" value="Unassembled WGS sequence"/>
</dbReference>
<dbReference type="RefSeq" id="WP_386730831.1">
    <property type="nucleotide sequence ID" value="NZ_JBHSTP010000002.1"/>
</dbReference>
<keyword evidence="2" id="KW-1185">Reference proteome</keyword>
<name>A0ABW1VH67_9MICO</name>
<sequence length="65" mass="7410">MTDDELTPDEAYQQAARAVYGDQLAHVVVLHPVRQMRVELHDGSRLLLDEHGQQIGRTLPPLPRR</sequence>
<comment type="caution">
    <text evidence="1">The sequence shown here is derived from an EMBL/GenBank/DDBJ whole genome shotgun (WGS) entry which is preliminary data.</text>
</comment>
<accession>A0ABW1VH67</accession>
<organism evidence="1 2">
    <name type="scientific">Luethyella okanaganae</name>
    <dbReference type="NCBI Taxonomy" id="69372"/>
    <lineage>
        <taxon>Bacteria</taxon>
        <taxon>Bacillati</taxon>
        <taxon>Actinomycetota</taxon>
        <taxon>Actinomycetes</taxon>
        <taxon>Micrococcales</taxon>
        <taxon>Microbacteriaceae</taxon>
        <taxon>Luethyella</taxon>
    </lineage>
</organism>
<evidence type="ECO:0000313" key="2">
    <source>
        <dbReference type="Proteomes" id="UP001596306"/>
    </source>
</evidence>
<protein>
    <submittedName>
        <fullName evidence="1">Uncharacterized protein</fullName>
    </submittedName>
</protein>
<evidence type="ECO:0000313" key="1">
    <source>
        <dbReference type="EMBL" id="MFC6356430.1"/>
    </source>
</evidence>